<name>A0AAV2CVH1_9ROSI</name>
<feature type="compositionally biased region" description="Basic and acidic residues" evidence="1">
    <location>
        <begin position="7"/>
        <end position="26"/>
    </location>
</feature>
<dbReference type="Proteomes" id="UP001497516">
    <property type="component" value="Chromosome 10"/>
</dbReference>
<protein>
    <submittedName>
        <fullName evidence="2">Uncharacterized protein</fullName>
    </submittedName>
</protein>
<dbReference type="EMBL" id="OZ034814">
    <property type="protein sequence ID" value="CAL1359867.1"/>
    <property type="molecule type" value="Genomic_DNA"/>
</dbReference>
<accession>A0AAV2CVH1</accession>
<gene>
    <name evidence="2" type="ORF">LTRI10_LOCUS7333</name>
</gene>
<organism evidence="2 3">
    <name type="scientific">Linum trigynum</name>
    <dbReference type="NCBI Taxonomy" id="586398"/>
    <lineage>
        <taxon>Eukaryota</taxon>
        <taxon>Viridiplantae</taxon>
        <taxon>Streptophyta</taxon>
        <taxon>Embryophyta</taxon>
        <taxon>Tracheophyta</taxon>
        <taxon>Spermatophyta</taxon>
        <taxon>Magnoliopsida</taxon>
        <taxon>eudicotyledons</taxon>
        <taxon>Gunneridae</taxon>
        <taxon>Pentapetalae</taxon>
        <taxon>rosids</taxon>
        <taxon>fabids</taxon>
        <taxon>Malpighiales</taxon>
        <taxon>Linaceae</taxon>
        <taxon>Linum</taxon>
    </lineage>
</organism>
<sequence length="71" mass="7806">MKQPGAGKDEKINTKESQKSQGDEIGIPRKIEFYNLKGRASSMPENVHVPMDTAVSSILGEQEKVMAVDKC</sequence>
<evidence type="ECO:0000256" key="1">
    <source>
        <dbReference type="SAM" id="MobiDB-lite"/>
    </source>
</evidence>
<reference evidence="2 3" key="1">
    <citation type="submission" date="2024-04" db="EMBL/GenBank/DDBJ databases">
        <authorList>
            <person name="Fracassetti M."/>
        </authorList>
    </citation>
    <scope>NUCLEOTIDE SEQUENCE [LARGE SCALE GENOMIC DNA]</scope>
</reference>
<evidence type="ECO:0000313" key="3">
    <source>
        <dbReference type="Proteomes" id="UP001497516"/>
    </source>
</evidence>
<evidence type="ECO:0000313" key="2">
    <source>
        <dbReference type="EMBL" id="CAL1359867.1"/>
    </source>
</evidence>
<dbReference type="AlphaFoldDB" id="A0AAV2CVH1"/>
<feature type="region of interest" description="Disordered" evidence="1">
    <location>
        <begin position="1"/>
        <end position="26"/>
    </location>
</feature>
<proteinExistence type="predicted"/>
<keyword evidence="3" id="KW-1185">Reference proteome</keyword>